<dbReference type="InterPro" id="IPR033985">
    <property type="entry name" value="SusD-like_N"/>
</dbReference>
<keyword evidence="4" id="KW-0472">Membrane</keyword>
<dbReference type="Pfam" id="PF14322">
    <property type="entry name" value="SusD-like_3"/>
    <property type="match status" value="1"/>
</dbReference>
<dbReference type="RefSeq" id="WP_162389886.1">
    <property type="nucleotide sequence ID" value="NZ_CP045997.1"/>
</dbReference>
<evidence type="ECO:0000256" key="4">
    <source>
        <dbReference type="ARBA" id="ARBA00023136"/>
    </source>
</evidence>
<dbReference type="SUPFAM" id="SSF48452">
    <property type="entry name" value="TPR-like"/>
    <property type="match status" value="1"/>
</dbReference>
<dbReference type="EMBL" id="CP045997">
    <property type="protein sequence ID" value="QHV99486.1"/>
    <property type="molecule type" value="Genomic_DNA"/>
</dbReference>
<feature type="region of interest" description="Disordered" evidence="6">
    <location>
        <begin position="452"/>
        <end position="473"/>
    </location>
</feature>
<gene>
    <name evidence="9" type="ORF">GJR95_32725</name>
</gene>
<proteinExistence type="inferred from homology"/>
<comment type="subcellular location">
    <subcellularLocation>
        <location evidence="1">Cell outer membrane</location>
    </subcellularLocation>
</comment>
<dbReference type="InterPro" id="IPR012944">
    <property type="entry name" value="SusD_RagB_dom"/>
</dbReference>
<dbReference type="Pfam" id="PF07980">
    <property type="entry name" value="SusD_RagB"/>
    <property type="match status" value="1"/>
</dbReference>
<evidence type="ECO:0000256" key="6">
    <source>
        <dbReference type="SAM" id="MobiDB-lite"/>
    </source>
</evidence>
<protein>
    <submittedName>
        <fullName evidence="9">RagB/SusD family nutrient uptake outer membrane protein</fullName>
    </submittedName>
</protein>
<comment type="similarity">
    <text evidence="2">Belongs to the SusD family.</text>
</comment>
<name>A0A6P1W6Z6_9BACT</name>
<keyword evidence="3" id="KW-0732">Signal</keyword>
<dbReference type="CDD" id="cd08977">
    <property type="entry name" value="SusD"/>
    <property type="match status" value="1"/>
</dbReference>
<evidence type="ECO:0000256" key="3">
    <source>
        <dbReference type="ARBA" id="ARBA00022729"/>
    </source>
</evidence>
<dbReference type="Proteomes" id="UP000464577">
    <property type="component" value="Chromosome"/>
</dbReference>
<evidence type="ECO:0000256" key="5">
    <source>
        <dbReference type="ARBA" id="ARBA00023237"/>
    </source>
</evidence>
<reference evidence="9 10" key="1">
    <citation type="submission" date="2019-11" db="EMBL/GenBank/DDBJ databases">
        <title>Spirosoma endbachense sp. nov., isolated from a natural salt meadow.</title>
        <authorList>
            <person name="Rojas J."/>
            <person name="Ambika Manirajan B."/>
            <person name="Ratering S."/>
            <person name="Suarez C."/>
            <person name="Geissler-Plaum R."/>
            <person name="Schnell S."/>
        </authorList>
    </citation>
    <scope>NUCLEOTIDE SEQUENCE [LARGE SCALE GENOMIC DNA]</scope>
    <source>
        <strain evidence="9 10">I-24</strain>
    </source>
</reference>
<evidence type="ECO:0000313" key="10">
    <source>
        <dbReference type="Proteomes" id="UP000464577"/>
    </source>
</evidence>
<dbReference type="InterPro" id="IPR011990">
    <property type="entry name" value="TPR-like_helical_dom_sf"/>
</dbReference>
<evidence type="ECO:0000259" key="8">
    <source>
        <dbReference type="Pfam" id="PF14322"/>
    </source>
</evidence>
<dbReference type="GO" id="GO:0009279">
    <property type="term" value="C:cell outer membrane"/>
    <property type="evidence" value="ECO:0007669"/>
    <property type="project" value="UniProtKB-SubCell"/>
</dbReference>
<evidence type="ECO:0000256" key="1">
    <source>
        <dbReference type="ARBA" id="ARBA00004442"/>
    </source>
</evidence>
<evidence type="ECO:0000259" key="7">
    <source>
        <dbReference type="Pfam" id="PF07980"/>
    </source>
</evidence>
<dbReference type="PROSITE" id="PS51257">
    <property type="entry name" value="PROKAR_LIPOPROTEIN"/>
    <property type="match status" value="1"/>
</dbReference>
<feature type="domain" description="RagB/SusD" evidence="7">
    <location>
        <begin position="366"/>
        <end position="469"/>
    </location>
</feature>
<evidence type="ECO:0000256" key="2">
    <source>
        <dbReference type="ARBA" id="ARBA00006275"/>
    </source>
</evidence>
<feature type="domain" description="SusD-like N-terminal" evidence="8">
    <location>
        <begin position="48"/>
        <end position="246"/>
    </location>
</feature>
<dbReference type="KEGG" id="senf:GJR95_32725"/>
<keyword evidence="5" id="KW-0998">Cell outer membrane</keyword>
<feature type="compositionally biased region" description="Low complexity" evidence="6">
    <location>
        <begin position="452"/>
        <end position="461"/>
    </location>
</feature>
<accession>A0A6P1W6Z6</accession>
<evidence type="ECO:0000313" key="9">
    <source>
        <dbReference type="EMBL" id="QHV99486.1"/>
    </source>
</evidence>
<keyword evidence="10" id="KW-1185">Reference proteome</keyword>
<dbReference type="Gene3D" id="1.25.40.390">
    <property type="match status" value="1"/>
</dbReference>
<dbReference type="AlphaFoldDB" id="A0A6P1W6Z6"/>
<organism evidence="9 10">
    <name type="scientific">Spirosoma endbachense</name>
    <dbReference type="NCBI Taxonomy" id="2666025"/>
    <lineage>
        <taxon>Bacteria</taxon>
        <taxon>Pseudomonadati</taxon>
        <taxon>Bacteroidota</taxon>
        <taxon>Cytophagia</taxon>
        <taxon>Cytophagales</taxon>
        <taxon>Cytophagaceae</taxon>
        <taxon>Spirosoma</taxon>
    </lineage>
</organism>
<sequence>MKTYNFSKAIGRSGRYISLGLLLTVSACNETELLNPAPVTSISGANAFDTPDRILGLVNGIYKALKNANFYGGNYYTYQEARGEEFINRTSNTFTAYEAWNQTLNSGSNFVAGFWAAAYATINNANILIKGLTDNPNKVSATLTKQYIAEAKFTRALSYFSLVTLYARPFNENKGASPGLPLRLQAETTTANNDLKRSSVAEVYTQILKDLDEAEADLPLTYSTALLNTTRAHRNTAIALKTRVYLNSGNWAKVIEEAKKIVSVSAPYSAATGVNHKLQTITEIFTTNYTSTESILSVPMTELDNVTGQSSFPYVFNANSEYNLNPSGIWGDTEWKSTDARRTFARTASGVQFLTKYNKPSPFLDYLPIIRYSEVLLNYAEAAARTGDLTTATNLLKAVRNRSDASYTFPATVVGAQLSLIGTILKERRIELLGEGFRSNDLLRNLLPLPAKSSSSNSAPAVEPSQSNYAFPLPNTEITTNKLLLS</sequence>